<evidence type="ECO:0000256" key="10">
    <source>
        <dbReference type="RuleBase" id="RU362118"/>
    </source>
</evidence>
<dbReference type="GO" id="GO:0019346">
    <property type="term" value="P:transsulfuration"/>
    <property type="evidence" value="ECO:0007669"/>
    <property type="project" value="InterPro"/>
</dbReference>
<dbReference type="InterPro" id="IPR015424">
    <property type="entry name" value="PyrdxlP-dep_Trfase"/>
</dbReference>
<dbReference type="Gene3D" id="3.40.640.10">
    <property type="entry name" value="Type I PLP-dependent aspartate aminotransferase-like (Major domain)"/>
    <property type="match status" value="1"/>
</dbReference>
<evidence type="ECO:0000313" key="11">
    <source>
        <dbReference type="EMBL" id="OZG49536.1"/>
    </source>
</evidence>
<name>A0A261ES93_9BIFI</name>
<dbReference type="GO" id="GO:0005737">
    <property type="term" value="C:cytoplasm"/>
    <property type="evidence" value="ECO:0007669"/>
    <property type="project" value="TreeGrafter"/>
</dbReference>
<reference evidence="11 12" key="1">
    <citation type="journal article" date="2017" name="BMC Genomics">
        <title>Comparative genomic and phylogenomic analyses of the Bifidobacteriaceae family.</title>
        <authorList>
            <person name="Lugli G.A."/>
            <person name="Milani C."/>
            <person name="Turroni F."/>
            <person name="Duranti S."/>
            <person name="Mancabelli L."/>
            <person name="Mangifesta M."/>
            <person name="Ferrario C."/>
            <person name="Modesto M."/>
            <person name="Mattarelli P."/>
            <person name="Jiri K."/>
            <person name="van Sinderen D."/>
            <person name="Ventura M."/>
        </authorList>
    </citation>
    <scope>NUCLEOTIDE SEQUENCE [LARGE SCALE GENOMIC DNA]</scope>
    <source>
        <strain evidence="11 12">DSM 24744</strain>
    </source>
</reference>
<comment type="cofactor">
    <cofactor evidence="1 10">
        <name>pyridoxal 5'-phosphate</name>
        <dbReference type="ChEBI" id="CHEBI:597326"/>
    </cofactor>
</comment>
<dbReference type="SUPFAM" id="SSF53383">
    <property type="entry name" value="PLP-dependent transferases"/>
    <property type="match status" value="1"/>
</dbReference>
<evidence type="ECO:0000256" key="1">
    <source>
        <dbReference type="ARBA" id="ARBA00001933"/>
    </source>
</evidence>
<comment type="caution">
    <text evidence="11">The sequence shown here is derived from an EMBL/GenBank/DDBJ whole genome shotgun (WGS) entry which is preliminary data.</text>
</comment>
<dbReference type="GO" id="GO:0047982">
    <property type="term" value="F:homocysteine desulfhydrase activity"/>
    <property type="evidence" value="ECO:0007669"/>
    <property type="project" value="UniProtKB-EC"/>
</dbReference>
<dbReference type="GO" id="GO:0004124">
    <property type="term" value="F:cysteine synthase activity"/>
    <property type="evidence" value="ECO:0007669"/>
    <property type="project" value="TreeGrafter"/>
</dbReference>
<dbReference type="GO" id="GO:0003961">
    <property type="term" value="F:O-acetylhomoserine aminocarboxypropyltransferase activity"/>
    <property type="evidence" value="ECO:0007669"/>
    <property type="project" value="TreeGrafter"/>
</dbReference>
<accession>A0A261ES93</accession>
<sequence length="468" mass="49377">MAGTQESNRSITIGRPQAMPGAANATPGFSTLALRAGYDPADHLNASSVPIYATAAYALHNEEHATAIASFESADDIYSRISNPTTGVLEKRLAALHGAAGAVATASGLAALSNAILNAAAGGGRILTSYRLYGGSVAALRDVLPDLGIGIDIVPDPDNLDSWESAITDSTRTIVVESVSNPLTVVADLEALAQIAHRHGIILIVDNTLATPYLLNPFDFGADVVVYSTTKAINGHGNAIGGIVLESGRFDYANGNYPQFTRKQWFFKDRALNPRSVIDVVPAAPFTTRLRGLLVTLLGAAPSPFDSYLTLIGLETLKQRVTQEVATAEQIVKHLEADPRVTKVHHPSASGYEYKELAAKYLPRGGGSVLTFEVRGDDAVDTASRKRAVLDALKLFSLQANLGDSKSLAVDPVVVTHGELDTKQLREAGITGGAIRLSIGLEEPDDLIADLDQALDQAFGEAFDKASA</sequence>
<keyword evidence="12" id="KW-1185">Reference proteome</keyword>
<comment type="similarity">
    <text evidence="2 10">Belongs to the trans-sulfuration enzymes family.</text>
</comment>
<evidence type="ECO:0000256" key="4">
    <source>
        <dbReference type="ARBA" id="ARBA00022898"/>
    </source>
</evidence>
<dbReference type="GO" id="GO:0071269">
    <property type="term" value="P:L-homocysteine biosynthetic process"/>
    <property type="evidence" value="ECO:0007669"/>
    <property type="project" value="TreeGrafter"/>
</dbReference>
<dbReference type="PANTHER" id="PTHR43797:SF2">
    <property type="entry name" value="HOMOCYSTEINE_CYSTEINE SYNTHASE"/>
    <property type="match status" value="1"/>
</dbReference>
<dbReference type="InterPro" id="IPR000277">
    <property type="entry name" value="Cys/Met-Metab_PyrdxlP-dep_enz"/>
</dbReference>
<evidence type="ECO:0000256" key="2">
    <source>
        <dbReference type="ARBA" id="ARBA00009077"/>
    </source>
</evidence>
<evidence type="ECO:0000256" key="8">
    <source>
        <dbReference type="ARBA" id="ARBA00052699"/>
    </source>
</evidence>
<dbReference type="PANTHER" id="PTHR43797">
    <property type="entry name" value="HOMOCYSTEINE/CYSTEINE SYNTHASE"/>
    <property type="match status" value="1"/>
</dbReference>
<dbReference type="GO" id="GO:0018826">
    <property type="term" value="F:methionine gamma-lyase activity"/>
    <property type="evidence" value="ECO:0007669"/>
    <property type="project" value="UniProtKB-EC"/>
</dbReference>
<dbReference type="GO" id="GO:0006535">
    <property type="term" value="P:cysteine biosynthetic process from serine"/>
    <property type="evidence" value="ECO:0007669"/>
    <property type="project" value="TreeGrafter"/>
</dbReference>
<comment type="catalytic activity">
    <reaction evidence="7">
        <text>L-homocysteine + H2O = 2-oxobutanoate + hydrogen sulfide + NH4(+) + H(+)</text>
        <dbReference type="Rhea" id="RHEA:14501"/>
        <dbReference type="ChEBI" id="CHEBI:15377"/>
        <dbReference type="ChEBI" id="CHEBI:15378"/>
        <dbReference type="ChEBI" id="CHEBI:16763"/>
        <dbReference type="ChEBI" id="CHEBI:28938"/>
        <dbReference type="ChEBI" id="CHEBI:29919"/>
        <dbReference type="ChEBI" id="CHEBI:58199"/>
        <dbReference type="EC" id="4.4.1.2"/>
    </reaction>
    <physiologicalReaction direction="left-to-right" evidence="7">
        <dbReference type="Rhea" id="RHEA:14502"/>
    </physiologicalReaction>
</comment>
<keyword evidence="3" id="KW-0808">Transferase</keyword>
<evidence type="ECO:0000256" key="3">
    <source>
        <dbReference type="ARBA" id="ARBA00022679"/>
    </source>
</evidence>
<protein>
    <recommendedName>
        <fullName evidence="5">homocysteine desulfhydrase</fullName>
        <ecNumber evidence="5">4.4.1.2</ecNumber>
    </recommendedName>
    <alternativeName>
        <fullName evidence="6">Homocysteine desulfhydrase</fullName>
    </alternativeName>
</protein>
<dbReference type="EMBL" id="MWWQ01000014">
    <property type="protein sequence ID" value="OZG49536.1"/>
    <property type="molecule type" value="Genomic_DNA"/>
</dbReference>
<dbReference type="InterPro" id="IPR015422">
    <property type="entry name" value="PyrdxlP-dep_Trfase_small"/>
</dbReference>
<gene>
    <name evidence="11" type="ORF">PSSU_1360</name>
</gene>
<keyword evidence="4 9" id="KW-0663">Pyridoxal phosphate</keyword>
<dbReference type="AlphaFoldDB" id="A0A261ES93"/>
<dbReference type="EC" id="4.4.1.2" evidence="5"/>
<dbReference type="Proteomes" id="UP000216454">
    <property type="component" value="Unassembled WGS sequence"/>
</dbReference>
<evidence type="ECO:0000313" key="12">
    <source>
        <dbReference type="Proteomes" id="UP000216454"/>
    </source>
</evidence>
<dbReference type="PIRSF" id="PIRSF001434">
    <property type="entry name" value="CGS"/>
    <property type="match status" value="1"/>
</dbReference>
<evidence type="ECO:0000256" key="6">
    <source>
        <dbReference type="ARBA" id="ARBA00047199"/>
    </source>
</evidence>
<comment type="catalytic activity">
    <reaction evidence="8">
        <text>L-methionine + H2O = methanethiol + 2-oxobutanoate + NH4(+)</text>
        <dbReference type="Rhea" id="RHEA:23800"/>
        <dbReference type="ChEBI" id="CHEBI:15377"/>
        <dbReference type="ChEBI" id="CHEBI:16007"/>
        <dbReference type="ChEBI" id="CHEBI:16763"/>
        <dbReference type="ChEBI" id="CHEBI:28938"/>
        <dbReference type="ChEBI" id="CHEBI:57844"/>
        <dbReference type="EC" id="4.4.1.11"/>
    </reaction>
    <physiologicalReaction direction="left-to-right" evidence="8">
        <dbReference type="Rhea" id="RHEA:23801"/>
    </physiologicalReaction>
</comment>
<dbReference type="InterPro" id="IPR006235">
    <property type="entry name" value="OAc-hSer/O-AcSer_sulfhydrylase"/>
</dbReference>
<dbReference type="Pfam" id="PF01053">
    <property type="entry name" value="Cys_Met_Meta_PP"/>
    <property type="match status" value="1"/>
</dbReference>
<evidence type="ECO:0000256" key="7">
    <source>
        <dbReference type="ARBA" id="ARBA00048780"/>
    </source>
</evidence>
<organism evidence="11 12">
    <name type="scientific">Pseudoscardovia suis</name>
    <dbReference type="NCBI Taxonomy" id="987063"/>
    <lineage>
        <taxon>Bacteria</taxon>
        <taxon>Bacillati</taxon>
        <taxon>Actinomycetota</taxon>
        <taxon>Actinomycetes</taxon>
        <taxon>Bifidobacteriales</taxon>
        <taxon>Bifidobacteriaceae</taxon>
        <taxon>Pseudoscardovia</taxon>
    </lineage>
</organism>
<dbReference type="GO" id="GO:0030170">
    <property type="term" value="F:pyridoxal phosphate binding"/>
    <property type="evidence" value="ECO:0007669"/>
    <property type="project" value="InterPro"/>
</dbReference>
<proteinExistence type="inferred from homology"/>
<dbReference type="Gene3D" id="3.90.1150.10">
    <property type="entry name" value="Aspartate Aminotransferase, domain 1"/>
    <property type="match status" value="1"/>
</dbReference>
<feature type="modified residue" description="N6-(pyridoxal phosphate)lysine" evidence="9">
    <location>
        <position position="231"/>
    </location>
</feature>
<dbReference type="InterPro" id="IPR015421">
    <property type="entry name" value="PyrdxlP-dep_Trfase_major"/>
</dbReference>
<dbReference type="RefSeq" id="WP_244569200.1">
    <property type="nucleotide sequence ID" value="NZ_MWWQ01000014.1"/>
</dbReference>
<dbReference type="FunFam" id="3.40.640.10:FF:000046">
    <property type="entry name" value="Cystathionine gamma-lyase"/>
    <property type="match status" value="1"/>
</dbReference>
<evidence type="ECO:0000256" key="9">
    <source>
        <dbReference type="PIRSR" id="PIRSR001434-2"/>
    </source>
</evidence>
<evidence type="ECO:0000256" key="5">
    <source>
        <dbReference type="ARBA" id="ARBA00047175"/>
    </source>
</evidence>